<dbReference type="PANTHER" id="PTHR19842:SF2">
    <property type="entry name" value="WD REPEAT PROTEIN (AFU_ORTHOLOGUE AFUA_5G04300)"/>
    <property type="match status" value="1"/>
</dbReference>
<evidence type="ECO:0008006" key="10">
    <source>
        <dbReference type="Google" id="ProtNLM"/>
    </source>
</evidence>
<comment type="similarity">
    <text evidence="1">Belongs to the WD repeat LST8 family.</text>
</comment>
<dbReference type="PROSITE" id="PS50090">
    <property type="entry name" value="MYB_LIKE"/>
    <property type="match status" value="3"/>
</dbReference>
<dbReference type="SMART" id="SM00320">
    <property type="entry name" value="WD40"/>
    <property type="match status" value="6"/>
</dbReference>
<dbReference type="PROSITE" id="PS50082">
    <property type="entry name" value="WD_REPEATS_2"/>
    <property type="match status" value="1"/>
</dbReference>
<feature type="region of interest" description="Disordered" evidence="5">
    <location>
        <begin position="206"/>
        <end position="255"/>
    </location>
</feature>
<feature type="compositionally biased region" description="Polar residues" evidence="5">
    <location>
        <begin position="234"/>
        <end position="249"/>
    </location>
</feature>
<feature type="compositionally biased region" description="Basic and acidic residues" evidence="5">
    <location>
        <begin position="116"/>
        <end position="135"/>
    </location>
</feature>
<dbReference type="InterPro" id="IPR001680">
    <property type="entry name" value="WD40_rpt"/>
</dbReference>
<dbReference type="PROSITE" id="PS00678">
    <property type="entry name" value="WD_REPEATS_1"/>
    <property type="match status" value="1"/>
</dbReference>
<feature type="region of interest" description="Disordered" evidence="5">
    <location>
        <begin position="1"/>
        <end position="163"/>
    </location>
</feature>
<dbReference type="OrthoDB" id="10248252at2759"/>
<dbReference type="SUPFAM" id="SSF50978">
    <property type="entry name" value="WD40 repeat-like"/>
    <property type="match status" value="1"/>
</dbReference>
<dbReference type="InterPro" id="IPR017930">
    <property type="entry name" value="Myb_dom"/>
</dbReference>
<dbReference type="SUPFAM" id="SSF46689">
    <property type="entry name" value="Homeodomain-like"/>
    <property type="match status" value="4"/>
</dbReference>
<dbReference type="GO" id="GO:0031931">
    <property type="term" value="C:TORC1 complex"/>
    <property type="evidence" value="ECO:0007669"/>
    <property type="project" value="InterPro"/>
</dbReference>
<feature type="domain" description="Myb-like" evidence="6">
    <location>
        <begin position="627"/>
        <end position="666"/>
    </location>
</feature>
<feature type="region of interest" description="Disordered" evidence="5">
    <location>
        <begin position="657"/>
        <end position="722"/>
    </location>
</feature>
<dbReference type="Proteomes" id="UP000799766">
    <property type="component" value="Unassembled WGS sequence"/>
</dbReference>
<name>A0A6A6PEC7_9PEZI</name>
<dbReference type="Pfam" id="PF00249">
    <property type="entry name" value="Myb_DNA-binding"/>
    <property type="match status" value="1"/>
</dbReference>
<keyword evidence="9" id="KW-1185">Reference proteome</keyword>
<dbReference type="PROSITE" id="PS50294">
    <property type="entry name" value="WD_REPEATS_REGION"/>
    <property type="match status" value="1"/>
</dbReference>
<dbReference type="InterPro" id="IPR019775">
    <property type="entry name" value="WD40_repeat_CS"/>
</dbReference>
<dbReference type="Gene3D" id="2.130.10.10">
    <property type="entry name" value="YVTN repeat-like/Quinoprotein amine dehydrogenase"/>
    <property type="match status" value="1"/>
</dbReference>
<dbReference type="PANTHER" id="PTHR19842">
    <property type="entry name" value="G BETA-LIKE PROTEIN GBL"/>
    <property type="match status" value="1"/>
</dbReference>
<dbReference type="GO" id="GO:0031932">
    <property type="term" value="C:TORC2 complex"/>
    <property type="evidence" value="ECO:0007669"/>
    <property type="project" value="InterPro"/>
</dbReference>
<feature type="compositionally biased region" description="Basic and acidic residues" evidence="5">
    <location>
        <begin position="682"/>
        <end position="696"/>
    </location>
</feature>
<sequence>MGAFARPSKRRKVTRLSTARVKWRSSSPSHPDGLPLRSDATSSASYPTPRATSAEGDDETSADNLQYVQEGKQRRLLLSGAVDLPESDSDTERPSQNSQPHRLEGSRAQSASTVEWRNRSDSNEFRHSFTADAPHKGASSSTHAASSVAFPLPSTTPSGQPFTVEDDNLLLRLKERESLQWKHIHQYFPSRTLAAIEDRYKEIKQLQKQRPIDANAEAQPPTKPPHSDADNASLPCSTSQTATASSGESWSPEDENRLVSLRERGLTWTEIQSRFPTRSMKAVQARYSRVASKSAGISSASITASPPLAPSTTAPGKPFSDHDDRLLEYLRDQKGLDWHEISQTYFPNKTVVALRLRYGRYLSGSGKQTRTEEQSSPASPSDRIKIPKVTLPAPLLAPSTTEFGTVFTAEDDRLLIRAYQIEGGDWTSIQKNFFPNRSVGSIRTRYSGVRSQRAKLENYSTQTTLAEEDHEDLAFPAAPHAALPVPSTTPFGAPFTKEDDRLLVFLQDSGLSWSEIKKDYFPNRTEGAIRVRYQKNLAGRPNSENALAPPIVTESPYLPLPTRSAPFSPPVPGNTSIHPPSFSLPSRQAISEIPPAMEADPDATGQGDSDIPIHAPSTTPFGHPFTEEDDQLLCALRERGLGWAQIMQYFPNRSRGSVQTRWCNHFGPSRSRGNPTSTDAAPSRDARIRPQSERRPSHVQTAPAQATEDLEEASMPIPRFKRPNPTTLATLVPKNPLQIQADFQSLLRQREAVATTRALSSRITSKIYDTYGPSVSFTGTSHDVNSVAWAPDGNMFAAGSVCLSDPSSMQYNRPNNLLLGDRESKILRELPHHKVPRQKMETGINSTHSMHVSQDPSLYMTVSAVEFDPHGRWMYSAGYDQRVRIWDISEGLANCQCSFDLKHKGAIDVIAVNPSTRHLATGSQRTDNSIKVLDISSDRPVLVSTYSSPKATERPESRIFPSCLRWGVGNEFKNYLLGGFTAHADNQGGEVCVWDMEYQRPIQLNPAASNVFDCTWSAVPSSNYAFAVGCKAGNMVNKGIRTVIRLYGRVNVGRFTKTYELECPARDMNDIVFCPFDNNFISAGCTDGNTYVWDVRNHHHILHVLPHGDPVMQLDVNQPRDLVDTGIRFCSWGENRSRFYTGSSDGIVKSWDVYRAPEDACVQDVTQLNSGVMCGSFSPDFSSLLLGEVNGTVTVLDVGKEDSTIRDTETFRLQRAELDAKPLSADAMDIDPRDEDSGIQAARSLVTNGSIKIVPVAGMPKKQAIQGDKYDGPFDRAPDAGALRHRHMLDYNEQLRRHQAGAPCRIAACVDSVSKLTYEEQHDSGRSADRIPWGLDTAATHDAAMSAGSAGVKISTTVPCSACRAPARVRLGEDDRDGDGKPLCERCGFACFRCGKVATVSEDYRLVHCGACDMEWRADVLGYTLVRGPRPVGTYGNGKYSSRSSRKRGDLIEEVYSGWTEPPELSKEG</sequence>
<evidence type="ECO:0000313" key="8">
    <source>
        <dbReference type="EMBL" id="KAF2462355.1"/>
    </source>
</evidence>
<dbReference type="InterPro" id="IPR009057">
    <property type="entry name" value="Homeodomain-like_sf"/>
</dbReference>
<evidence type="ECO:0000259" key="7">
    <source>
        <dbReference type="PROSITE" id="PS51294"/>
    </source>
</evidence>
<dbReference type="GO" id="GO:0032956">
    <property type="term" value="P:regulation of actin cytoskeleton organization"/>
    <property type="evidence" value="ECO:0007669"/>
    <property type="project" value="TreeGrafter"/>
</dbReference>
<feature type="repeat" description="WD" evidence="4">
    <location>
        <begin position="862"/>
        <end position="891"/>
    </location>
</feature>
<evidence type="ECO:0000256" key="3">
    <source>
        <dbReference type="ARBA" id="ARBA00022737"/>
    </source>
</evidence>
<dbReference type="GO" id="GO:0031929">
    <property type="term" value="P:TOR signaling"/>
    <property type="evidence" value="ECO:0007669"/>
    <property type="project" value="InterPro"/>
</dbReference>
<feature type="compositionally biased region" description="Polar residues" evidence="5">
    <location>
        <begin position="671"/>
        <end position="680"/>
    </location>
</feature>
<dbReference type="PROSITE" id="PS51294">
    <property type="entry name" value="HTH_MYB"/>
    <property type="match status" value="1"/>
</dbReference>
<organism evidence="8 9">
    <name type="scientific">Lineolata rhizophorae</name>
    <dbReference type="NCBI Taxonomy" id="578093"/>
    <lineage>
        <taxon>Eukaryota</taxon>
        <taxon>Fungi</taxon>
        <taxon>Dikarya</taxon>
        <taxon>Ascomycota</taxon>
        <taxon>Pezizomycotina</taxon>
        <taxon>Dothideomycetes</taxon>
        <taxon>Dothideomycetes incertae sedis</taxon>
        <taxon>Lineolatales</taxon>
        <taxon>Lineolataceae</taxon>
        <taxon>Lineolata</taxon>
    </lineage>
</organism>
<accession>A0A6A6PEC7</accession>
<evidence type="ECO:0000256" key="5">
    <source>
        <dbReference type="SAM" id="MobiDB-lite"/>
    </source>
</evidence>
<feature type="region of interest" description="Disordered" evidence="5">
    <location>
        <begin position="295"/>
        <end position="319"/>
    </location>
</feature>
<feature type="compositionally biased region" description="Low complexity" evidence="5">
    <location>
        <begin position="295"/>
        <end position="316"/>
    </location>
</feature>
<feature type="domain" description="Myb-like" evidence="6">
    <location>
        <begin position="407"/>
        <end position="450"/>
    </location>
</feature>
<feature type="domain" description="Myb-like" evidence="6">
    <location>
        <begin position="249"/>
        <end position="291"/>
    </location>
</feature>
<keyword evidence="2 4" id="KW-0853">WD repeat</keyword>
<protein>
    <recommendedName>
        <fullName evidence="10">WD40-repeat-containing domain protein</fullName>
    </recommendedName>
</protein>
<evidence type="ECO:0000259" key="6">
    <source>
        <dbReference type="PROSITE" id="PS50090"/>
    </source>
</evidence>
<feature type="compositionally biased region" description="Low complexity" evidence="5">
    <location>
        <begin position="138"/>
        <end position="149"/>
    </location>
</feature>
<reference evidence="8" key="1">
    <citation type="journal article" date="2020" name="Stud. Mycol.">
        <title>101 Dothideomycetes genomes: a test case for predicting lifestyles and emergence of pathogens.</title>
        <authorList>
            <person name="Haridas S."/>
            <person name="Albert R."/>
            <person name="Binder M."/>
            <person name="Bloem J."/>
            <person name="Labutti K."/>
            <person name="Salamov A."/>
            <person name="Andreopoulos B."/>
            <person name="Baker S."/>
            <person name="Barry K."/>
            <person name="Bills G."/>
            <person name="Bluhm B."/>
            <person name="Cannon C."/>
            <person name="Castanera R."/>
            <person name="Culley D."/>
            <person name="Daum C."/>
            <person name="Ezra D."/>
            <person name="Gonzalez J."/>
            <person name="Henrissat B."/>
            <person name="Kuo A."/>
            <person name="Liang C."/>
            <person name="Lipzen A."/>
            <person name="Lutzoni F."/>
            <person name="Magnuson J."/>
            <person name="Mondo S."/>
            <person name="Nolan M."/>
            <person name="Ohm R."/>
            <person name="Pangilinan J."/>
            <person name="Park H.-J."/>
            <person name="Ramirez L."/>
            <person name="Alfaro M."/>
            <person name="Sun H."/>
            <person name="Tritt A."/>
            <person name="Yoshinaga Y."/>
            <person name="Zwiers L.-H."/>
            <person name="Turgeon B."/>
            <person name="Goodwin S."/>
            <person name="Spatafora J."/>
            <person name="Crous P."/>
            <person name="Grigoriev I."/>
        </authorList>
    </citation>
    <scope>NUCLEOTIDE SEQUENCE</scope>
    <source>
        <strain evidence="8">ATCC 16933</strain>
    </source>
</reference>
<dbReference type="InterPro" id="IPR015943">
    <property type="entry name" value="WD40/YVTN_repeat-like_dom_sf"/>
</dbReference>
<feature type="region of interest" description="Disordered" evidence="5">
    <location>
        <begin position="365"/>
        <end position="385"/>
    </location>
</feature>
<dbReference type="Gene3D" id="1.10.10.60">
    <property type="entry name" value="Homeodomain-like"/>
    <property type="match status" value="3"/>
</dbReference>
<dbReference type="SMART" id="SM00717">
    <property type="entry name" value="SANT"/>
    <property type="match status" value="6"/>
</dbReference>
<proteinExistence type="inferred from homology"/>
<dbReference type="InterPro" id="IPR001005">
    <property type="entry name" value="SANT/Myb"/>
</dbReference>
<evidence type="ECO:0000313" key="9">
    <source>
        <dbReference type="Proteomes" id="UP000799766"/>
    </source>
</evidence>
<dbReference type="InterPro" id="IPR037588">
    <property type="entry name" value="MLST8"/>
</dbReference>
<dbReference type="Pfam" id="PF13921">
    <property type="entry name" value="Myb_DNA-bind_6"/>
    <property type="match status" value="2"/>
</dbReference>
<evidence type="ECO:0000256" key="1">
    <source>
        <dbReference type="ARBA" id="ARBA00009890"/>
    </source>
</evidence>
<evidence type="ECO:0000256" key="4">
    <source>
        <dbReference type="PROSITE-ProRule" id="PRU00221"/>
    </source>
</evidence>
<evidence type="ECO:0000256" key="2">
    <source>
        <dbReference type="ARBA" id="ARBA00022574"/>
    </source>
</evidence>
<dbReference type="Pfam" id="PF00400">
    <property type="entry name" value="WD40"/>
    <property type="match status" value="3"/>
</dbReference>
<feature type="domain" description="HTH myb-type" evidence="7">
    <location>
        <begin position="627"/>
        <end position="670"/>
    </location>
</feature>
<keyword evidence="3" id="KW-0677">Repeat</keyword>
<dbReference type="EMBL" id="MU001670">
    <property type="protein sequence ID" value="KAF2462355.1"/>
    <property type="molecule type" value="Genomic_DNA"/>
</dbReference>
<dbReference type="CDD" id="cd00167">
    <property type="entry name" value="SANT"/>
    <property type="match status" value="6"/>
</dbReference>
<gene>
    <name evidence="8" type="ORF">BDY21DRAFT_331179</name>
</gene>
<dbReference type="InterPro" id="IPR036322">
    <property type="entry name" value="WD40_repeat_dom_sf"/>
</dbReference>